<protein>
    <recommendedName>
        <fullName evidence="3">M23ase beta-sheet core domain-containing protein</fullName>
    </recommendedName>
</protein>
<evidence type="ECO:0000313" key="5">
    <source>
        <dbReference type="Proteomes" id="UP000037784"/>
    </source>
</evidence>
<dbReference type="InParanoid" id="A0A0N0RG02"/>
<feature type="signal peptide" evidence="2">
    <location>
        <begin position="1"/>
        <end position="18"/>
    </location>
</feature>
<dbReference type="Gene3D" id="2.70.70.10">
    <property type="entry name" value="Glucose Permease (Domain IIA)"/>
    <property type="match status" value="1"/>
</dbReference>
<dbReference type="InterPro" id="IPR013783">
    <property type="entry name" value="Ig-like_fold"/>
</dbReference>
<proteinExistence type="predicted"/>
<sequence>MLCLLVIGVLGIVTPTAAEEPLSPRPSLRLPFLPGETYVVTCGYGCYQHQGSMFYAVDFATPEGTPIVAAADGVVAAITWEVGLPLSKNLGDALILYIDHGGGWFTRYVHLNGVTVAVGDAVRQGDIVGYAGHTGAEGAHLHFELKYGAHLHAPSQPIDDLFGGEPPHIGQAYLAEAITFAPTDFPTPTPSSPTSLHSSEPPDGLSTPLIIPVSPTISPSTIAAGETFTLTLTLANTSTKPLQLPIVGIAPRQNDVLIPNHLTFMRDINLAPHETRTISFSLTLPAGTYLLSPFAFSKAYTLLPLGVANNTAPAIHLTVAGQNIFLPLVGR</sequence>
<keyword evidence="5" id="KW-1185">Reference proteome</keyword>
<feature type="domain" description="M23ase beta-sheet core" evidence="3">
    <location>
        <begin position="55"/>
        <end position="148"/>
    </location>
</feature>
<reference evidence="4 5" key="1">
    <citation type="journal article" date="2015" name="Genome Announc.">
        <title>Draft Genome Sequence of a Heterotrophic Facultative Anaerobic Thermophilic Bacterium, Ardenticatena maritima Strain 110ST.</title>
        <authorList>
            <person name="Kawaichi S."/>
            <person name="Yoshida T."/>
            <person name="Sako Y."/>
            <person name="Nakamura R."/>
        </authorList>
    </citation>
    <scope>NUCLEOTIDE SEQUENCE [LARGE SCALE GENOMIC DNA]</scope>
    <source>
        <strain evidence="4 5">110S</strain>
    </source>
</reference>
<evidence type="ECO:0000259" key="3">
    <source>
        <dbReference type="Pfam" id="PF01551"/>
    </source>
</evidence>
<dbReference type="InterPro" id="IPR050570">
    <property type="entry name" value="Cell_wall_metabolism_enzyme"/>
</dbReference>
<feature type="compositionally biased region" description="Low complexity" evidence="1">
    <location>
        <begin position="192"/>
        <end position="202"/>
    </location>
</feature>
<dbReference type="CDD" id="cd12797">
    <property type="entry name" value="M23_peptidase"/>
    <property type="match status" value="1"/>
</dbReference>
<dbReference type="SUPFAM" id="SSF51261">
    <property type="entry name" value="Duplicated hybrid motif"/>
    <property type="match status" value="1"/>
</dbReference>
<dbReference type="InterPro" id="IPR016047">
    <property type="entry name" value="M23ase_b-sheet_dom"/>
</dbReference>
<dbReference type="GO" id="GO:0004222">
    <property type="term" value="F:metalloendopeptidase activity"/>
    <property type="evidence" value="ECO:0007669"/>
    <property type="project" value="TreeGrafter"/>
</dbReference>
<dbReference type="AlphaFoldDB" id="A0A0N0RG02"/>
<dbReference type="Proteomes" id="UP000037784">
    <property type="component" value="Unassembled WGS sequence"/>
</dbReference>
<feature type="region of interest" description="Disordered" evidence="1">
    <location>
        <begin position="184"/>
        <end position="205"/>
    </location>
</feature>
<accession>A0A0N0RG02</accession>
<dbReference type="InterPro" id="IPR011055">
    <property type="entry name" value="Dup_hybrid_motif"/>
</dbReference>
<evidence type="ECO:0000256" key="2">
    <source>
        <dbReference type="SAM" id="SignalP"/>
    </source>
</evidence>
<dbReference type="PANTHER" id="PTHR21666">
    <property type="entry name" value="PEPTIDASE-RELATED"/>
    <property type="match status" value="1"/>
</dbReference>
<reference evidence="5" key="2">
    <citation type="submission" date="2015-08" db="EMBL/GenBank/DDBJ databases">
        <title>Draft Genome Sequence of a Heterotrophic Facultative Anaerobic Bacterium Ardenticatena maritima Strain 110S.</title>
        <authorList>
            <person name="Kawaichi S."/>
            <person name="Yoshida T."/>
            <person name="Sako Y."/>
            <person name="Nakamura R."/>
        </authorList>
    </citation>
    <scope>NUCLEOTIDE SEQUENCE [LARGE SCALE GENOMIC DNA]</scope>
    <source>
        <strain evidence="5">110S</strain>
    </source>
</reference>
<organism evidence="4 5">
    <name type="scientific">Ardenticatena maritima</name>
    <dbReference type="NCBI Taxonomy" id="872965"/>
    <lineage>
        <taxon>Bacteria</taxon>
        <taxon>Bacillati</taxon>
        <taxon>Chloroflexota</taxon>
        <taxon>Ardenticatenia</taxon>
        <taxon>Ardenticatenales</taxon>
        <taxon>Ardenticatenaceae</taxon>
        <taxon>Ardenticatena</taxon>
    </lineage>
</organism>
<dbReference type="Pfam" id="PF01551">
    <property type="entry name" value="Peptidase_M23"/>
    <property type="match status" value="1"/>
</dbReference>
<evidence type="ECO:0000256" key="1">
    <source>
        <dbReference type="SAM" id="MobiDB-lite"/>
    </source>
</evidence>
<keyword evidence="2" id="KW-0732">Signal</keyword>
<dbReference type="Gene3D" id="2.60.40.10">
    <property type="entry name" value="Immunoglobulins"/>
    <property type="match status" value="1"/>
</dbReference>
<feature type="chain" id="PRO_5005857548" description="M23ase beta-sheet core domain-containing protein" evidence="2">
    <location>
        <begin position="19"/>
        <end position="331"/>
    </location>
</feature>
<gene>
    <name evidence="4" type="ORF">ARMA_2781</name>
</gene>
<dbReference type="EMBL" id="BBZA01000245">
    <property type="protein sequence ID" value="GAP64358.1"/>
    <property type="molecule type" value="Genomic_DNA"/>
</dbReference>
<name>A0A0N0RG02_9CHLR</name>
<dbReference type="PANTHER" id="PTHR21666:SF270">
    <property type="entry name" value="MUREIN HYDROLASE ACTIVATOR ENVC"/>
    <property type="match status" value="1"/>
</dbReference>
<evidence type="ECO:0000313" key="4">
    <source>
        <dbReference type="EMBL" id="GAP64358.1"/>
    </source>
</evidence>
<comment type="caution">
    <text evidence="4">The sequence shown here is derived from an EMBL/GenBank/DDBJ whole genome shotgun (WGS) entry which is preliminary data.</text>
</comment>